<evidence type="ECO:0000256" key="9">
    <source>
        <dbReference type="ARBA" id="ARBA00022741"/>
    </source>
</evidence>
<proteinExistence type="predicted"/>
<dbReference type="Gene3D" id="3.30.565.10">
    <property type="entry name" value="Histidine kinase-like ATPase, C-terminal domain"/>
    <property type="match status" value="1"/>
</dbReference>
<evidence type="ECO:0000256" key="4">
    <source>
        <dbReference type="ARBA" id="ARBA00022475"/>
    </source>
</evidence>
<dbReference type="SMART" id="SM00388">
    <property type="entry name" value="HisKA"/>
    <property type="match status" value="1"/>
</dbReference>
<dbReference type="CDD" id="cd12914">
    <property type="entry name" value="PDC1_DGC_like"/>
    <property type="match status" value="1"/>
</dbReference>
<comment type="subcellular location">
    <subcellularLocation>
        <location evidence="2">Cell inner membrane</location>
        <topology evidence="2">Multi-pass membrane protein</topology>
    </subcellularLocation>
</comment>
<dbReference type="PROSITE" id="PS50109">
    <property type="entry name" value="HIS_KIN"/>
    <property type="match status" value="1"/>
</dbReference>
<keyword evidence="4" id="KW-1003">Cell membrane</keyword>
<dbReference type="InterPro" id="IPR005467">
    <property type="entry name" value="His_kinase_dom"/>
</dbReference>
<evidence type="ECO:0000256" key="6">
    <source>
        <dbReference type="ARBA" id="ARBA00022553"/>
    </source>
</evidence>
<dbReference type="Gene3D" id="1.10.287.130">
    <property type="match status" value="1"/>
</dbReference>
<name>A0A1X7ALJ0_9GAMM</name>
<evidence type="ECO:0000259" key="17">
    <source>
        <dbReference type="PROSITE" id="PS50109"/>
    </source>
</evidence>
<comment type="catalytic activity">
    <reaction evidence="1">
        <text>ATP + protein L-histidine = ADP + protein N-phospho-L-histidine.</text>
        <dbReference type="EC" id="2.7.13.3"/>
    </reaction>
</comment>
<dbReference type="InterPro" id="IPR017055">
    <property type="entry name" value="Sig_transdc_His_kinase_DctB"/>
</dbReference>
<evidence type="ECO:0000256" key="3">
    <source>
        <dbReference type="ARBA" id="ARBA00012438"/>
    </source>
</evidence>
<dbReference type="SUPFAM" id="SSF55874">
    <property type="entry name" value="ATPase domain of HSP90 chaperone/DNA topoisomerase II/histidine kinase"/>
    <property type="match status" value="1"/>
</dbReference>
<dbReference type="SUPFAM" id="SSF103190">
    <property type="entry name" value="Sensory domain-like"/>
    <property type="match status" value="1"/>
</dbReference>
<evidence type="ECO:0000256" key="15">
    <source>
        <dbReference type="ARBA" id="ARBA00073143"/>
    </source>
</evidence>
<dbReference type="EC" id="2.7.13.3" evidence="3"/>
<evidence type="ECO:0000313" key="18">
    <source>
        <dbReference type="EMBL" id="SMA48436.1"/>
    </source>
</evidence>
<dbReference type="PANTHER" id="PTHR43065">
    <property type="entry name" value="SENSOR HISTIDINE KINASE"/>
    <property type="match status" value="1"/>
</dbReference>
<keyword evidence="9" id="KW-0547">Nucleotide-binding</keyword>
<evidence type="ECO:0000256" key="8">
    <source>
        <dbReference type="ARBA" id="ARBA00022692"/>
    </source>
</evidence>
<keyword evidence="19" id="KW-1185">Reference proteome</keyword>
<dbReference type="PANTHER" id="PTHR43065:SF46">
    <property type="entry name" value="C4-DICARBOXYLATE TRANSPORT SENSOR PROTEIN DCTB"/>
    <property type="match status" value="1"/>
</dbReference>
<dbReference type="EMBL" id="FWPT01000006">
    <property type="protein sequence ID" value="SMA48436.1"/>
    <property type="molecule type" value="Genomic_DNA"/>
</dbReference>
<dbReference type="PIRSF" id="PIRSF036431">
    <property type="entry name" value="STHK_DctB"/>
    <property type="match status" value="1"/>
</dbReference>
<dbReference type="CDD" id="cd00082">
    <property type="entry name" value="HisKA"/>
    <property type="match status" value="1"/>
</dbReference>
<keyword evidence="7 18" id="KW-0808">Transferase</keyword>
<dbReference type="GO" id="GO:0005886">
    <property type="term" value="C:plasma membrane"/>
    <property type="evidence" value="ECO:0007669"/>
    <property type="project" value="UniProtKB-SubCell"/>
</dbReference>
<feature type="transmembrane region" description="Helical" evidence="16">
    <location>
        <begin position="294"/>
        <end position="319"/>
    </location>
</feature>
<dbReference type="RefSeq" id="WP_087110813.1">
    <property type="nucleotide sequence ID" value="NZ_CBCSCN010000006.1"/>
</dbReference>
<evidence type="ECO:0000256" key="13">
    <source>
        <dbReference type="ARBA" id="ARBA00023012"/>
    </source>
</evidence>
<dbReference type="GO" id="GO:0005524">
    <property type="term" value="F:ATP binding"/>
    <property type="evidence" value="ECO:0007669"/>
    <property type="project" value="UniProtKB-KW"/>
</dbReference>
<dbReference type="Pfam" id="PF02743">
    <property type="entry name" value="dCache_1"/>
    <property type="match status" value="1"/>
</dbReference>
<dbReference type="GO" id="GO:0000155">
    <property type="term" value="F:phosphorelay sensor kinase activity"/>
    <property type="evidence" value="ECO:0007669"/>
    <property type="project" value="InterPro"/>
</dbReference>
<evidence type="ECO:0000256" key="2">
    <source>
        <dbReference type="ARBA" id="ARBA00004429"/>
    </source>
</evidence>
<organism evidence="18 19">
    <name type="scientific">Parendozoicomonas haliclonae</name>
    <dbReference type="NCBI Taxonomy" id="1960125"/>
    <lineage>
        <taxon>Bacteria</taxon>
        <taxon>Pseudomonadati</taxon>
        <taxon>Pseudomonadota</taxon>
        <taxon>Gammaproteobacteria</taxon>
        <taxon>Oceanospirillales</taxon>
        <taxon>Endozoicomonadaceae</taxon>
        <taxon>Parendozoicomonas</taxon>
    </lineage>
</organism>
<keyword evidence="6" id="KW-0597">Phosphoprotein</keyword>
<keyword evidence="14 16" id="KW-0472">Membrane</keyword>
<evidence type="ECO:0000256" key="1">
    <source>
        <dbReference type="ARBA" id="ARBA00000085"/>
    </source>
</evidence>
<evidence type="ECO:0000256" key="11">
    <source>
        <dbReference type="ARBA" id="ARBA00022840"/>
    </source>
</evidence>
<dbReference type="InterPro" id="IPR003661">
    <property type="entry name" value="HisK_dim/P_dom"/>
</dbReference>
<dbReference type="Pfam" id="PF00512">
    <property type="entry name" value="HisKA"/>
    <property type="match status" value="1"/>
</dbReference>
<evidence type="ECO:0000256" key="14">
    <source>
        <dbReference type="ARBA" id="ARBA00023136"/>
    </source>
</evidence>
<evidence type="ECO:0000256" key="10">
    <source>
        <dbReference type="ARBA" id="ARBA00022777"/>
    </source>
</evidence>
<dbReference type="Proteomes" id="UP000196573">
    <property type="component" value="Unassembled WGS sequence"/>
</dbReference>
<dbReference type="SUPFAM" id="SSF47384">
    <property type="entry name" value="Homodimeric domain of signal transducing histidine kinase"/>
    <property type="match status" value="1"/>
</dbReference>
<dbReference type="SMART" id="SM00387">
    <property type="entry name" value="HATPase_c"/>
    <property type="match status" value="1"/>
</dbReference>
<dbReference type="OrthoDB" id="1931120at2"/>
<accession>A0A1X7ALJ0</accession>
<dbReference type="InterPro" id="IPR036890">
    <property type="entry name" value="HATPase_C_sf"/>
</dbReference>
<keyword evidence="5" id="KW-0997">Cell inner membrane</keyword>
<dbReference type="CDD" id="cd00075">
    <property type="entry name" value="HATPase"/>
    <property type="match status" value="1"/>
</dbReference>
<evidence type="ECO:0000256" key="7">
    <source>
        <dbReference type="ARBA" id="ARBA00022679"/>
    </source>
</evidence>
<protein>
    <recommendedName>
        <fullName evidence="15">C4-dicarboxylate transport sensor protein DctB</fullName>
        <ecNumber evidence="3">2.7.13.3</ecNumber>
    </recommendedName>
</protein>
<keyword evidence="8 16" id="KW-0812">Transmembrane</keyword>
<evidence type="ECO:0000256" key="12">
    <source>
        <dbReference type="ARBA" id="ARBA00022989"/>
    </source>
</evidence>
<keyword evidence="12 16" id="KW-1133">Transmembrane helix</keyword>
<keyword evidence="11" id="KW-0067">ATP-binding</keyword>
<evidence type="ECO:0000256" key="16">
    <source>
        <dbReference type="SAM" id="Phobius"/>
    </source>
</evidence>
<keyword evidence="13" id="KW-0902">Two-component regulatory system</keyword>
<dbReference type="InterPro" id="IPR003594">
    <property type="entry name" value="HATPase_dom"/>
</dbReference>
<dbReference type="AlphaFoldDB" id="A0A1X7ALJ0"/>
<dbReference type="InterPro" id="IPR004358">
    <property type="entry name" value="Sig_transdc_His_kin-like_C"/>
</dbReference>
<dbReference type="InterPro" id="IPR029151">
    <property type="entry name" value="Sensor-like_sf"/>
</dbReference>
<dbReference type="Gene3D" id="3.30.450.20">
    <property type="entry name" value="PAS domain"/>
    <property type="match status" value="2"/>
</dbReference>
<sequence>MINKTKLPIVFCALAIITIVLAGWGGRQISYQELRQSALNELFRYRNSIQYLLERYQPLPEIIAGNPRLVDGLQNPSNQHDIDLYLEQMARASDASVIYLMDAEGNTIAASNWKSPVNFLGKNFSFRPYFQQAMAEGEGYYSALGTTSKTRGYYFARRIDINGKAAGVLVVKLDLDGIEVAWESPWDQHEAAFVVTDSNGVVFISTRAQWRFHTLQPLSLQQQKQLENERRYDNRTLPLLNFLEQSQPYSLGGTNSEIRRVGIPGQIPEQFLVQRVSMADADWKLYLFIRTTSVYSTMLVSILITAGFLILALFGWLYWRERRRRFKALQKARDTLNTKVQQRTRELSAANHQLVQTAKLAVLGQMSAGINHELNQPLTAIRSYTENAIAFLERGKQETAQSNLHEILHLTDHMSSIVHQLKAFARKSDDTHQITSLPEAIQASLKILAPSLKSSGVALVQEISDTPNLFVRGDMVRLEQVIVNLITNAIQAVREEPSPEILIQLTGSDQHLELRVIDNGHGLPDDDPENIFEPFYTTRTVDQGLGLGLSITRHIIQSLDGTITARPTGETNNSGTCFTVHLPLTNNTNTGHQKQITEQPCYAE</sequence>
<keyword evidence="10" id="KW-0418">Kinase</keyword>
<dbReference type="Pfam" id="PF02518">
    <property type="entry name" value="HATPase_c"/>
    <property type="match status" value="1"/>
</dbReference>
<dbReference type="FunFam" id="1.10.287.130:FF:000049">
    <property type="entry name" value="C4-dicarboxylate transport sensor protein DctB"/>
    <property type="match status" value="1"/>
</dbReference>
<dbReference type="PRINTS" id="PR00344">
    <property type="entry name" value="BCTRLSENSOR"/>
</dbReference>
<gene>
    <name evidence="18" type="primary">dctB</name>
    <name evidence="18" type="ORF">EHSB41UT_02740</name>
</gene>
<feature type="domain" description="Histidine kinase" evidence="17">
    <location>
        <begin position="369"/>
        <end position="586"/>
    </location>
</feature>
<reference evidence="18 19" key="1">
    <citation type="submission" date="2017-03" db="EMBL/GenBank/DDBJ databases">
        <authorList>
            <person name="Afonso C.L."/>
            <person name="Miller P.J."/>
            <person name="Scott M.A."/>
            <person name="Spackman E."/>
            <person name="Goraichik I."/>
            <person name="Dimitrov K.M."/>
            <person name="Suarez D.L."/>
            <person name="Swayne D.E."/>
        </authorList>
    </citation>
    <scope>NUCLEOTIDE SEQUENCE [LARGE SCALE GENOMIC DNA]</scope>
    <source>
        <strain evidence="18">SB41UT1</strain>
    </source>
</reference>
<evidence type="ECO:0000313" key="19">
    <source>
        <dbReference type="Proteomes" id="UP000196573"/>
    </source>
</evidence>
<dbReference type="InterPro" id="IPR036097">
    <property type="entry name" value="HisK_dim/P_sf"/>
</dbReference>
<dbReference type="InterPro" id="IPR033479">
    <property type="entry name" value="dCache_1"/>
</dbReference>
<evidence type="ECO:0000256" key="5">
    <source>
        <dbReference type="ARBA" id="ARBA00022519"/>
    </source>
</evidence>